<reference evidence="2 3" key="1">
    <citation type="submission" date="2020-08" db="EMBL/GenBank/DDBJ databases">
        <title>Genomic Encyclopedia of Type Strains, Phase III (KMG-III): the genomes of soil and plant-associated and newly described type strains.</title>
        <authorList>
            <person name="Whitman W."/>
        </authorList>
    </citation>
    <scope>NUCLEOTIDE SEQUENCE [LARGE SCALE GENOMIC DNA]</scope>
    <source>
        <strain evidence="2 3">CECT 3287</strain>
    </source>
</reference>
<feature type="signal peptide" evidence="1">
    <location>
        <begin position="1"/>
        <end position="30"/>
    </location>
</feature>
<sequence>MRFIRIRAITAAAALGLSTVPLIPGTAASAADDVVEWATTNGEPVSITTTTAGQKAYVYFSGSVGRHLTISCEKSAGTPTYVLQAFDGSQVEGSRTCDATRPTDINLLKADGRYRLLVTDRNAQTFGATVKVQQFDNAAGTLMAGAQPITVKTADAKQNVSLALAMTDGDRVQLTCQATGATSEVTVIGPRGTVVQPDLGTNAAACSSFSVGEGPLITATETGLYQFVIHPMFSGQVKTVTAAAVRVAADATGLIATDGTPLTLATTGAYQRVKTTFSLAAPTQVYVTCARKGDDSAFITLYRPTGVSEKFGPCQYSGPGTEATAFGERLNLPAGSWTMVADPDGMSTNEFTLQVHTVPAPVTAELPLDGTPVTLNTTTPGQLAQFTVNAAGGERVFIGCRLGTYREPNPWTYDAPAGVGFTHPAGQFSDSGSCGKPDQSDYPKVFFGYGIPLVRAGKHTLTVRMRMAETNSVTLWAYKIPAVTEATATTDGTPATVETLVAGQGALIRFPGVAGQKYTVSCDVTGAPRSAFLMLTSPSDAFVDSPYSTDCGPTGTFTTAALKESGDFRLNLHFQGDGTGKATVTVRPAS</sequence>
<accession>A0A7W5FH70</accession>
<dbReference type="RefSeq" id="WP_183224030.1">
    <property type="nucleotide sequence ID" value="NZ_BMPW01000016.1"/>
</dbReference>
<dbReference type="Proteomes" id="UP000590749">
    <property type="component" value="Unassembled WGS sequence"/>
</dbReference>
<evidence type="ECO:0000313" key="2">
    <source>
        <dbReference type="EMBL" id="MBB3098185.1"/>
    </source>
</evidence>
<keyword evidence="3" id="KW-1185">Reference proteome</keyword>
<feature type="chain" id="PRO_5030674555" description="Pre-peptidase C-terminal domain-containing protein" evidence="1">
    <location>
        <begin position="31"/>
        <end position="590"/>
    </location>
</feature>
<dbReference type="EMBL" id="JACHXF010000014">
    <property type="protein sequence ID" value="MBB3098185.1"/>
    <property type="molecule type" value="Genomic_DNA"/>
</dbReference>
<proteinExistence type="predicted"/>
<keyword evidence="1" id="KW-0732">Signal</keyword>
<evidence type="ECO:0000313" key="3">
    <source>
        <dbReference type="Proteomes" id="UP000590749"/>
    </source>
</evidence>
<gene>
    <name evidence="2" type="ORF">FHR83_005880</name>
</gene>
<organism evidence="2 3">
    <name type="scientific">Actinoplanes campanulatus</name>
    <dbReference type="NCBI Taxonomy" id="113559"/>
    <lineage>
        <taxon>Bacteria</taxon>
        <taxon>Bacillati</taxon>
        <taxon>Actinomycetota</taxon>
        <taxon>Actinomycetes</taxon>
        <taxon>Micromonosporales</taxon>
        <taxon>Micromonosporaceae</taxon>
        <taxon>Actinoplanes</taxon>
    </lineage>
</organism>
<evidence type="ECO:0000256" key="1">
    <source>
        <dbReference type="SAM" id="SignalP"/>
    </source>
</evidence>
<name>A0A7W5FH70_9ACTN</name>
<dbReference type="AlphaFoldDB" id="A0A7W5FH70"/>
<protein>
    <recommendedName>
        <fullName evidence="4">Pre-peptidase C-terminal domain-containing protein</fullName>
    </recommendedName>
</protein>
<evidence type="ECO:0008006" key="4">
    <source>
        <dbReference type="Google" id="ProtNLM"/>
    </source>
</evidence>
<comment type="caution">
    <text evidence="2">The sequence shown here is derived from an EMBL/GenBank/DDBJ whole genome shotgun (WGS) entry which is preliminary data.</text>
</comment>